<reference evidence="2" key="1">
    <citation type="journal article" date="2010" name="PLoS ONE">
        <title>The complete genome sequence of Cupriavidus metallidurans strain CH34, a master survivalist in harsh and anthropogenic environments.</title>
        <authorList>
            <person name="Janssen P.J."/>
            <person name="Van Houdt R."/>
            <person name="Moors H."/>
            <person name="Monsieurs P."/>
            <person name="Morin N."/>
            <person name="Michaux A."/>
            <person name="Benotmane M.A."/>
            <person name="Leys N."/>
            <person name="Vallaeys T."/>
            <person name="Lapidus A."/>
            <person name="Monchy S."/>
            <person name="Medigue C."/>
            <person name="Taghavi S."/>
            <person name="McCorkle S."/>
            <person name="Dunn J."/>
            <person name="van der Lelie D."/>
            <person name="Mergeay M."/>
        </authorList>
    </citation>
    <scope>NUCLEOTIDE SEQUENCE [LARGE SCALE GENOMIC DNA]</scope>
    <source>
        <strain evidence="2">ATCC 43123 / DSM 2839 / NBRC 102507 / CH34</strain>
    </source>
</reference>
<geneLocation type="plasmid" evidence="1 2">
    <name>megaplasmid</name>
</geneLocation>
<dbReference type="Proteomes" id="UP000002429">
    <property type="component" value="Plasmid megaplasmid"/>
</dbReference>
<dbReference type="KEGG" id="rme:Rmet_4897"/>
<dbReference type="AlphaFoldDB" id="Q1LDL7"/>
<gene>
    <name evidence="1" type="ordered locus">Rmet_4897</name>
</gene>
<protein>
    <submittedName>
        <fullName evidence="1">Uncharacterized protein</fullName>
    </submittedName>
</protein>
<name>Q1LDL7_CUPMC</name>
<keyword evidence="2" id="KW-1185">Reference proteome</keyword>
<evidence type="ECO:0000313" key="1">
    <source>
        <dbReference type="EMBL" id="ABF11759.1"/>
    </source>
</evidence>
<dbReference type="EMBL" id="CP000353">
    <property type="protein sequence ID" value="ABF11759.1"/>
    <property type="molecule type" value="Genomic_DNA"/>
</dbReference>
<organism evidence="1 2">
    <name type="scientific">Cupriavidus metallidurans (strain ATCC 43123 / DSM 2839 / NBRC 102507 / CH34)</name>
    <name type="common">Ralstonia metallidurans</name>
    <dbReference type="NCBI Taxonomy" id="266264"/>
    <lineage>
        <taxon>Bacteria</taxon>
        <taxon>Pseudomonadati</taxon>
        <taxon>Pseudomonadota</taxon>
        <taxon>Betaproteobacteria</taxon>
        <taxon>Burkholderiales</taxon>
        <taxon>Burkholderiaceae</taxon>
        <taxon>Cupriavidus</taxon>
    </lineage>
</organism>
<proteinExistence type="predicted"/>
<evidence type="ECO:0000313" key="2">
    <source>
        <dbReference type="Proteomes" id="UP000002429"/>
    </source>
</evidence>
<dbReference type="HOGENOM" id="CLU_3366839_0_0_4"/>
<keyword evidence="1" id="KW-0614">Plasmid</keyword>
<accession>Q1LDL7</accession>
<sequence>MLFTREAPCARDAILSALADVRRIAPSAQLTELVA</sequence>